<gene>
    <name evidence="1" type="ORF">E5983_06845</name>
</gene>
<accession>A0A7X3KCX8</accession>
<comment type="caution">
    <text evidence="1">The sequence shown here is derived from an EMBL/GenBank/DDBJ whole genome shotgun (WGS) entry which is preliminary data.</text>
</comment>
<dbReference type="OrthoDB" id="2139645at2"/>
<proteinExistence type="predicted"/>
<evidence type="ECO:0000313" key="2">
    <source>
        <dbReference type="Proteomes" id="UP000461595"/>
    </source>
</evidence>
<protein>
    <submittedName>
        <fullName evidence="1">Uncharacterized protein</fullName>
    </submittedName>
</protein>
<name>A0A7X3KCX8_9STRE</name>
<sequence>MADIEALKNSVLEQARQKGQQRFLKAQEQIKEDFEHQKTQLLGIKESNFQQRIKELKQVHQAECQQIKNRERQSTLVAKQAILQELFQAAYQTMADWSEETELAFIRSVLDKYSEERAQVAFGQVTLQKLGHDQVSQLQLAYPHMTFDQESIAQEAGLVVSIGRVDDNYLYRHLVDSVYKAESSRIANEIFTR</sequence>
<organism evidence="1 2">
    <name type="scientific">Streptococcus danieliae</name>
    <dbReference type="NCBI Taxonomy" id="747656"/>
    <lineage>
        <taxon>Bacteria</taxon>
        <taxon>Bacillati</taxon>
        <taxon>Bacillota</taxon>
        <taxon>Bacilli</taxon>
        <taxon>Lactobacillales</taxon>
        <taxon>Streptococcaceae</taxon>
        <taxon>Streptococcus</taxon>
    </lineage>
</organism>
<dbReference type="EMBL" id="WSRS01000062">
    <property type="protein sequence ID" value="MVX59352.1"/>
    <property type="molecule type" value="Genomic_DNA"/>
</dbReference>
<evidence type="ECO:0000313" key="1">
    <source>
        <dbReference type="EMBL" id="MVX59352.1"/>
    </source>
</evidence>
<dbReference type="AlphaFoldDB" id="A0A7X3KCX8"/>
<dbReference type="RefSeq" id="WP_160333131.1">
    <property type="nucleotide sequence ID" value="NZ_WSRS01000062.1"/>
</dbReference>
<dbReference type="Proteomes" id="UP000461595">
    <property type="component" value="Unassembled WGS sequence"/>
</dbReference>
<reference evidence="1 2" key="1">
    <citation type="submission" date="2019-12" db="EMBL/GenBank/DDBJ databases">
        <title>Microbes associate with the intestines of laboratory mice.</title>
        <authorList>
            <person name="Navarre W."/>
            <person name="Wong E."/>
        </authorList>
    </citation>
    <scope>NUCLEOTIDE SEQUENCE [LARGE SCALE GENOMIC DNA]</scope>
    <source>
        <strain evidence="1 2">NM51_B2-22</strain>
    </source>
</reference>